<evidence type="ECO:0000256" key="5">
    <source>
        <dbReference type="ARBA" id="ARBA00034923"/>
    </source>
</evidence>
<dbReference type="GO" id="GO:0043138">
    <property type="term" value="F:3'-5' DNA helicase activity"/>
    <property type="evidence" value="ECO:0007669"/>
    <property type="project" value="TreeGrafter"/>
</dbReference>
<name>C5TD70_ACIDE</name>
<feature type="non-terminal residue" evidence="8">
    <location>
        <position position="208"/>
    </location>
</feature>
<keyword evidence="4 6" id="KW-0067">ATP-binding</keyword>
<keyword evidence="1 6" id="KW-0547">Nucleotide-binding</keyword>
<dbReference type="GO" id="GO:0016787">
    <property type="term" value="F:hydrolase activity"/>
    <property type="evidence" value="ECO:0007669"/>
    <property type="project" value="UniProtKB-UniRule"/>
</dbReference>
<evidence type="ECO:0000256" key="4">
    <source>
        <dbReference type="ARBA" id="ARBA00022840"/>
    </source>
</evidence>
<comment type="caution">
    <text evidence="8">The sequence shown here is derived from an EMBL/GenBank/DDBJ whole genome shotgun (WGS) entry which is preliminary data.</text>
</comment>
<feature type="domain" description="UvrD-like helicase ATP-binding" evidence="7">
    <location>
        <begin position="13"/>
        <end position="208"/>
    </location>
</feature>
<evidence type="ECO:0000313" key="9">
    <source>
        <dbReference type="Proteomes" id="UP000003856"/>
    </source>
</evidence>
<sequence>MTEQAAYEHNGRPVSREAFYAIACDPQRSVAVEACAGAGKTWMLVSRMLRALLDGAAPHEILAITFTKKAAGEMRQRLQEWLEVFAHAPLDDLARELIARGISPERSSDKREALQNLYRKMLASGRPVQIRTFHSWFAALLGTAPLALLQAQGLPASFELLEDDAEAVREVWAPFLQTVATTPGLRADYEAVVACHGRSQTHKALAAA</sequence>
<dbReference type="InterPro" id="IPR027417">
    <property type="entry name" value="P-loop_NTPase"/>
</dbReference>
<dbReference type="EMBL" id="ACQT01000602">
    <property type="protein sequence ID" value="EER57577.1"/>
    <property type="molecule type" value="Genomic_DNA"/>
</dbReference>
<keyword evidence="3 6" id="KW-0347">Helicase</keyword>
<dbReference type="GO" id="GO:0005829">
    <property type="term" value="C:cytosol"/>
    <property type="evidence" value="ECO:0007669"/>
    <property type="project" value="TreeGrafter"/>
</dbReference>
<gene>
    <name evidence="8" type="ORF">AcdelDRAFT_4851</name>
</gene>
<dbReference type="AlphaFoldDB" id="C5TD70"/>
<dbReference type="SUPFAM" id="SSF52540">
    <property type="entry name" value="P-loop containing nucleoside triphosphate hydrolases"/>
    <property type="match status" value="1"/>
</dbReference>
<evidence type="ECO:0000256" key="3">
    <source>
        <dbReference type="ARBA" id="ARBA00022806"/>
    </source>
</evidence>
<dbReference type="GO" id="GO:0003677">
    <property type="term" value="F:DNA binding"/>
    <property type="evidence" value="ECO:0007669"/>
    <property type="project" value="InterPro"/>
</dbReference>
<dbReference type="InterPro" id="IPR000212">
    <property type="entry name" value="DNA_helicase_UvrD/REP"/>
</dbReference>
<dbReference type="PANTHER" id="PTHR11070:SF2">
    <property type="entry name" value="ATP-DEPENDENT DNA HELICASE SRS2"/>
    <property type="match status" value="1"/>
</dbReference>
<dbReference type="OrthoDB" id="5905204at2"/>
<dbReference type="Gene3D" id="3.40.50.300">
    <property type="entry name" value="P-loop containing nucleotide triphosphate hydrolases"/>
    <property type="match status" value="1"/>
</dbReference>
<evidence type="ECO:0000259" key="7">
    <source>
        <dbReference type="PROSITE" id="PS51198"/>
    </source>
</evidence>
<dbReference type="Pfam" id="PF00580">
    <property type="entry name" value="UvrD-helicase"/>
    <property type="match status" value="1"/>
</dbReference>
<proteinExistence type="predicted"/>
<evidence type="ECO:0000256" key="6">
    <source>
        <dbReference type="PROSITE-ProRule" id="PRU00560"/>
    </source>
</evidence>
<keyword evidence="9" id="KW-1185">Reference proteome</keyword>
<evidence type="ECO:0000313" key="8">
    <source>
        <dbReference type="EMBL" id="EER57577.1"/>
    </source>
</evidence>
<evidence type="ECO:0000256" key="2">
    <source>
        <dbReference type="ARBA" id="ARBA00022801"/>
    </source>
</evidence>
<dbReference type="PANTHER" id="PTHR11070">
    <property type="entry name" value="UVRD / RECB / PCRA DNA HELICASE FAMILY MEMBER"/>
    <property type="match status" value="1"/>
</dbReference>
<evidence type="ECO:0000256" key="1">
    <source>
        <dbReference type="ARBA" id="ARBA00022741"/>
    </source>
</evidence>
<dbReference type="GO" id="GO:0000725">
    <property type="term" value="P:recombinational repair"/>
    <property type="evidence" value="ECO:0007669"/>
    <property type="project" value="TreeGrafter"/>
</dbReference>
<dbReference type="Proteomes" id="UP000003856">
    <property type="component" value="Unassembled WGS sequence"/>
</dbReference>
<dbReference type="GO" id="GO:0033202">
    <property type="term" value="C:DNA helicase complex"/>
    <property type="evidence" value="ECO:0007669"/>
    <property type="project" value="TreeGrafter"/>
</dbReference>
<keyword evidence="2 6" id="KW-0378">Hydrolase</keyword>
<feature type="binding site" evidence="6">
    <location>
        <begin position="34"/>
        <end position="41"/>
    </location>
    <ligand>
        <name>ATP</name>
        <dbReference type="ChEBI" id="CHEBI:30616"/>
    </ligand>
</feature>
<dbReference type="GO" id="GO:0005524">
    <property type="term" value="F:ATP binding"/>
    <property type="evidence" value="ECO:0007669"/>
    <property type="project" value="UniProtKB-UniRule"/>
</dbReference>
<organism evidence="8 9">
    <name type="scientific">Acidovorax delafieldii 2AN</name>
    <dbReference type="NCBI Taxonomy" id="573060"/>
    <lineage>
        <taxon>Bacteria</taxon>
        <taxon>Pseudomonadati</taxon>
        <taxon>Pseudomonadota</taxon>
        <taxon>Betaproteobacteria</taxon>
        <taxon>Burkholderiales</taxon>
        <taxon>Comamonadaceae</taxon>
        <taxon>Acidovorax</taxon>
    </lineage>
</organism>
<dbReference type="RefSeq" id="WP_005801881.1">
    <property type="nucleotide sequence ID" value="NZ_ACQT01000602.1"/>
</dbReference>
<dbReference type="PROSITE" id="PS51198">
    <property type="entry name" value="UVRD_HELICASE_ATP_BIND"/>
    <property type="match status" value="1"/>
</dbReference>
<protein>
    <recommendedName>
        <fullName evidence="5">DNA 3'-5' helicase II</fullName>
    </recommendedName>
</protein>
<accession>C5TD70</accession>
<dbReference type="InterPro" id="IPR014016">
    <property type="entry name" value="UvrD-like_ATP-bd"/>
</dbReference>
<reference evidence="8 9" key="1">
    <citation type="submission" date="2009-05" db="EMBL/GenBank/DDBJ databases">
        <title>The draft genome of Acidovorax delafieldii 2AN.</title>
        <authorList>
            <consortium name="US DOE Joint Genome Institute (JGI-PGF)"/>
            <person name="Lucas S."/>
            <person name="Copeland A."/>
            <person name="Lapidus A."/>
            <person name="Glavina del Rio T."/>
            <person name="Tice H."/>
            <person name="Bruce D."/>
            <person name="Goodwin L."/>
            <person name="Pitluck S."/>
            <person name="Larimer F."/>
            <person name="Land M.L."/>
            <person name="Hauser L."/>
            <person name="Shelobolina E.S."/>
            <person name="Picardal F."/>
            <person name="Roden E."/>
            <person name="Emerson D."/>
        </authorList>
    </citation>
    <scope>NUCLEOTIDE SEQUENCE [LARGE SCALE GENOMIC DNA]</scope>
    <source>
        <strain evidence="8 9">2AN</strain>
    </source>
</reference>